<reference evidence="2 3" key="1">
    <citation type="journal article" date="2019" name="Sci. Rep.">
        <title>Orb-weaving spider Araneus ventricosus genome elucidates the spidroin gene catalogue.</title>
        <authorList>
            <person name="Kono N."/>
            <person name="Nakamura H."/>
            <person name="Ohtoshi R."/>
            <person name="Moran D.A.P."/>
            <person name="Shinohara A."/>
            <person name="Yoshida Y."/>
            <person name="Fujiwara M."/>
            <person name="Mori M."/>
            <person name="Tomita M."/>
            <person name="Arakawa K."/>
        </authorList>
    </citation>
    <scope>NUCLEOTIDE SEQUENCE [LARGE SCALE GENOMIC DNA]</scope>
</reference>
<dbReference type="EMBL" id="BGPR01177860">
    <property type="protein sequence ID" value="GBM52812.1"/>
    <property type="molecule type" value="Genomic_DNA"/>
</dbReference>
<evidence type="ECO:0000313" key="3">
    <source>
        <dbReference type="Proteomes" id="UP000499080"/>
    </source>
</evidence>
<accession>A0A4Y2GG42</accession>
<dbReference type="AlphaFoldDB" id="A0A4Y2GG42"/>
<feature type="region of interest" description="Disordered" evidence="1">
    <location>
        <begin position="25"/>
        <end position="75"/>
    </location>
</feature>
<gene>
    <name evidence="2" type="ORF">AVEN_218374_1</name>
</gene>
<organism evidence="2 3">
    <name type="scientific">Araneus ventricosus</name>
    <name type="common">Orbweaver spider</name>
    <name type="synonym">Epeira ventricosa</name>
    <dbReference type="NCBI Taxonomy" id="182803"/>
    <lineage>
        <taxon>Eukaryota</taxon>
        <taxon>Metazoa</taxon>
        <taxon>Ecdysozoa</taxon>
        <taxon>Arthropoda</taxon>
        <taxon>Chelicerata</taxon>
        <taxon>Arachnida</taxon>
        <taxon>Araneae</taxon>
        <taxon>Araneomorphae</taxon>
        <taxon>Entelegynae</taxon>
        <taxon>Araneoidea</taxon>
        <taxon>Araneidae</taxon>
        <taxon>Araneus</taxon>
    </lineage>
</organism>
<proteinExistence type="predicted"/>
<keyword evidence="3" id="KW-1185">Reference proteome</keyword>
<name>A0A4Y2GG42_ARAVE</name>
<dbReference type="Proteomes" id="UP000499080">
    <property type="component" value="Unassembled WGS sequence"/>
</dbReference>
<sequence length="106" mass="11748">MQSLAFPLKLDIHKPSATHHLERLAPHRSNFQPIHLGGSFTEAPSKPHKRSLQSPRATVPTPLPAFKSGPLAPLSQDSFTPPPPFCCFRFCERASLLLHHDHISVS</sequence>
<protein>
    <submittedName>
        <fullName evidence="2">Uncharacterized protein</fullName>
    </submittedName>
</protein>
<evidence type="ECO:0000313" key="2">
    <source>
        <dbReference type="EMBL" id="GBM52812.1"/>
    </source>
</evidence>
<comment type="caution">
    <text evidence="2">The sequence shown here is derived from an EMBL/GenBank/DDBJ whole genome shotgun (WGS) entry which is preliminary data.</text>
</comment>
<evidence type="ECO:0000256" key="1">
    <source>
        <dbReference type="SAM" id="MobiDB-lite"/>
    </source>
</evidence>